<feature type="region of interest" description="Disordered" evidence="1">
    <location>
        <begin position="71"/>
        <end position="191"/>
    </location>
</feature>
<accession>A0A2P6NRT7</accession>
<comment type="caution">
    <text evidence="3">The sequence shown here is derived from an EMBL/GenBank/DDBJ whole genome shotgun (WGS) entry which is preliminary data.</text>
</comment>
<feature type="compositionally biased region" description="Polar residues" evidence="1">
    <location>
        <begin position="178"/>
        <end position="191"/>
    </location>
</feature>
<dbReference type="InParanoid" id="A0A2P6NRT7"/>
<organism evidence="3 4">
    <name type="scientific">Planoprotostelium fungivorum</name>
    <dbReference type="NCBI Taxonomy" id="1890364"/>
    <lineage>
        <taxon>Eukaryota</taxon>
        <taxon>Amoebozoa</taxon>
        <taxon>Evosea</taxon>
        <taxon>Variosea</taxon>
        <taxon>Cavosteliida</taxon>
        <taxon>Cavosteliaceae</taxon>
        <taxon>Planoprotostelium</taxon>
    </lineage>
</organism>
<feature type="compositionally biased region" description="Polar residues" evidence="1">
    <location>
        <begin position="250"/>
        <end position="279"/>
    </location>
</feature>
<sequence>MFFGLFIQNNGSVNSLCGFSFFPATPSEEMQVKSIIFLFALVLAASFGQDTETLTSTVLSTVEVPSTFTTTTSNVITPTGTSAPSTSTTSTTTSDVSTPTETSAPSTSNTAITNAPISTSTTSTTTSDVTTPTETSAPSTSTTPSTFESSSTFTTSSSTTEPSSSTTSTMSTETPTTYPVNETVSTYVPIPTSRNETVSTYVPIPTSVNETTTVTSVNETTTVTSAHGNETTATTSAHGNETLATTSAHGNETTATTSTHGNEPTSSTVEPTNTMSEAPQPTEKPSKEVKLTFSGEINEVDFIKLIAAVVETNVESINITEWKTVTIGGKRDASIIKAVITFFDGKITADDAAHNLVSAYEESKQENGANKFETVAKAQGLPSIQVLSADDGTPATSSTTEPSHTEEEKKEEGDKMSKGKIAGIVIGSLAGVAVLGGLGYYIYKKRQSKNNYYNLHQYA</sequence>
<evidence type="ECO:0000313" key="4">
    <source>
        <dbReference type="Proteomes" id="UP000241769"/>
    </source>
</evidence>
<protein>
    <submittedName>
        <fullName evidence="3">Uncharacterized protein</fullName>
    </submittedName>
</protein>
<evidence type="ECO:0000256" key="1">
    <source>
        <dbReference type="SAM" id="MobiDB-lite"/>
    </source>
</evidence>
<dbReference type="STRING" id="1890364.A0A2P6NRT7"/>
<keyword evidence="2" id="KW-1133">Transmembrane helix</keyword>
<dbReference type="AlphaFoldDB" id="A0A2P6NRT7"/>
<reference evidence="3 4" key="1">
    <citation type="journal article" date="2018" name="Genome Biol. Evol.">
        <title>Multiple Roots of Fruiting Body Formation in Amoebozoa.</title>
        <authorList>
            <person name="Hillmann F."/>
            <person name="Forbes G."/>
            <person name="Novohradska S."/>
            <person name="Ferling I."/>
            <person name="Riege K."/>
            <person name="Groth M."/>
            <person name="Westermann M."/>
            <person name="Marz M."/>
            <person name="Spaller T."/>
            <person name="Winckler T."/>
            <person name="Schaap P."/>
            <person name="Glockner G."/>
        </authorList>
    </citation>
    <scope>NUCLEOTIDE SEQUENCE [LARGE SCALE GENOMIC DNA]</scope>
    <source>
        <strain evidence="3 4">Jena</strain>
    </source>
</reference>
<feature type="region of interest" description="Disordered" evidence="1">
    <location>
        <begin position="250"/>
        <end position="287"/>
    </location>
</feature>
<dbReference type="CDD" id="cd12087">
    <property type="entry name" value="TM_EGFR-like"/>
    <property type="match status" value="1"/>
</dbReference>
<evidence type="ECO:0000256" key="2">
    <source>
        <dbReference type="SAM" id="Phobius"/>
    </source>
</evidence>
<feature type="region of interest" description="Disordered" evidence="1">
    <location>
        <begin position="387"/>
        <end position="416"/>
    </location>
</feature>
<gene>
    <name evidence="3" type="ORF">PROFUN_05145</name>
</gene>
<dbReference type="EMBL" id="MDYQ01000028">
    <property type="protein sequence ID" value="PRP86666.1"/>
    <property type="molecule type" value="Genomic_DNA"/>
</dbReference>
<keyword evidence="4" id="KW-1185">Reference proteome</keyword>
<name>A0A2P6NRT7_9EUKA</name>
<proteinExistence type="predicted"/>
<feature type="compositionally biased region" description="Basic and acidic residues" evidence="1">
    <location>
        <begin position="403"/>
        <end position="416"/>
    </location>
</feature>
<keyword evidence="2" id="KW-0472">Membrane</keyword>
<dbReference type="Proteomes" id="UP000241769">
    <property type="component" value="Unassembled WGS sequence"/>
</dbReference>
<feature type="compositionally biased region" description="Low complexity" evidence="1">
    <location>
        <begin position="71"/>
        <end position="111"/>
    </location>
</feature>
<evidence type="ECO:0000313" key="3">
    <source>
        <dbReference type="EMBL" id="PRP86666.1"/>
    </source>
</evidence>
<feature type="transmembrane region" description="Helical" evidence="2">
    <location>
        <begin position="421"/>
        <end position="443"/>
    </location>
</feature>
<feature type="compositionally biased region" description="Low complexity" evidence="1">
    <location>
        <begin position="118"/>
        <end position="177"/>
    </location>
</feature>
<keyword evidence="2" id="KW-0812">Transmembrane</keyword>